<evidence type="ECO:0000256" key="5">
    <source>
        <dbReference type="ARBA" id="ARBA00023002"/>
    </source>
</evidence>
<dbReference type="InterPro" id="IPR020946">
    <property type="entry name" value="Flavin_mOase-like"/>
</dbReference>
<dbReference type="Pfam" id="PF00743">
    <property type="entry name" value="FMO-like"/>
    <property type="match status" value="1"/>
</dbReference>
<dbReference type="PRINTS" id="PR00419">
    <property type="entry name" value="ADXRDTASE"/>
</dbReference>
<keyword evidence="3" id="KW-0274">FAD</keyword>
<evidence type="ECO:0000256" key="3">
    <source>
        <dbReference type="ARBA" id="ARBA00022827"/>
    </source>
</evidence>
<keyword evidence="7" id="KW-1185">Reference proteome</keyword>
<keyword evidence="4" id="KW-0521">NADP</keyword>
<evidence type="ECO:0000313" key="6">
    <source>
        <dbReference type="EMBL" id="KAF2097985.1"/>
    </source>
</evidence>
<dbReference type="GO" id="GO:0050660">
    <property type="term" value="F:flavin adenine dinucleotide binding"/>
    <property type="evidence" value="ECO:0007669"/>
    <property type="project" value="InterPro"/>
</dbReference>
<dbReference type="PIRSF" id="PIRSF000332">
    <property type="entry name" value="FMO"/>
    <property type="match status" value="1"/>
</dbReference>
<evidence type="ECO:0000256" key="4">
    <source>
        <dbReference type="ARBA" id="ARBA00022857"/>
    </source>
</evidence>
<sequence length="494" mass="55409">MVRRKVRVAVIGAGVSGVLAAAYLKAAGIDVEIYERSSEAGGVWVFDERRPIEPLYPAIRASRGEDYPSHTSPELEHAPPSPCYFGLKNNVATRLMRTKLSAWPPGTEDYVSHHMLKDYIQTIAKQEGLDQFTNYGARVTDLRKTNGLWDLTYIKLRRDSVIGTRPEEKKQTGFDSVIVASGHYHAPRVPDILGLKESKRRWPDRIWHSKGYRSPKQFQGKNVLLVGAGTSSIDIARELGPVANKVYQSSRDGFFEFPATMLPANGIRVCEIAACQISSEDLDDDQHEPLMDTENLPLTILLVDGRKICNIHTILLCTGYHITLPFLQQYHDDDIPAAKANETVLVTDGTQLHNLHKDIFYIPDPSLIFIGVPYFSATFTLFEYQAIAVAAVLSEKATLPPKEAMRQEYQERLQKKGSGKRFHSIRGEEVQYVAELLEWINNDMVQRGFEEVQGHSAEWHEAKKEQIALMQKLFAGNGDVANGSVELSVLNCTD</sequence>
<evidence type="ECO:0000256" key="1">
    <source>
        <dbReference type="ARBA" id="ARBA00009183"/>
    </source>
</evidence>
<name>A0A9P4IAG6_9PEZI</name>
<dbReference type="InterPro" id="IPR000960">
    <property type="entry name" value="Flavin_mOase"/>
</dbReference>
<keyword evidence="6" id="KW-0503">Monooxygenase</keyword>
<evidence type="ECO:0000313" key="7">
    <source>
        <dbReference type="Proteomes" id="UP000799772"/>
    </source>
</evidence>
<dbReference type="EMBL" id="ML978127">
    <property type="protein sequence ID" value="KAF2097985.1"/>
    <property type="molecule type" value="Genomic_DNA"/>
</dbReference>
<reference evidence="6" key="1">
    <citation type="journal article" date="2020" name="Stud. Mycol.">
        <title>101 Dothideomycetes genomes: a test case for predicting lifestyles and emergence of pathogens.</title>
        <authorList>
            <person name="Haridas S."/>
            <person name="Albert R."/>
            <person name="Binder M."/>
            <person name="Bloem J."/>
            <person name="Labutti K."/>
            <person name="Salamov A."/>
            <person name="Andreopoulos B."/>
            <person name="Baker S."/>
            <person name="Barry K."/>
            <person name="Bills G."/>
            <person name="Bluhm B."/>
            <person name="Cannon C."/>
            <person name="Castanera R."/>
            <person name="Culley D."/>
            <person name="Daum C."/>
            <person name="Ezra D."/>
            <person name="Gonzalez J."/>
            <person name="Henrissat B."/>
            <person name="Kuo A."/>
            <person name="Liang C."/>
            <person name="Lipzen A."/>
            <person name="Lutzoni F."/>
            <person name="Magnuson J."/>
            <person name="Mondo S."/>
            <person name="Nolan M."/>
            <person name="Ohm R."/>
            <person name="Pangilinan J."/>
            <person name="Park H.-J."/>
            <person name="Ramirez L."/>
            <person name="Alfaro M."/>
            <person name="Sun H."/>
            <person name="Tritt A."/>
            <person name="Yoshinaga Y."/>
            <person name="Zwiers L.-H."/>
            <person name="Turgeon B."/>
            <person name="Goodwin S."/>
            <person name="Spatafora J."/>
            <person name="Crous P."/>
            <person name="Grigoriev I."/>
        </authorList>
    </citation>
    <scope>NUCLEOTIDE SEQUENCE</scope>
    <source>
        <strain evidence="6">CBS 133067</strain>
    </source>
</reference>
<dbReference type="Gene3D" id="3.50.50.60">
    <property type="entry name" value="FAD/NAD(P)-binding domain"/>
    <property type="match status" value="2"/>
</dbReference>
<dbReference type="PANTHER" id="PTHR23023">
    <property type="entry name" value="DIMETHYLANILINE MONOOXYGENASE"/>
    <property type="match status" value="1"/>
</dbReference>
<evidence type="ECO:0000256" key="2">
    <source>
        <dbReference type="ARBA" id="ARBA00022630"/>
    </source>
</evidence>
<dbReference type="Proteomes" id="UP000799772">
    <property type="component" value="Unassembled WGS sequence"/>
</dbReference>
<dbReference type="SUPFAM" id="SSF51905">
    <property type="entry name" value="FAD/NAD(P)-binding domain"/>
    <property type="match status" value="2"/>
</dbReference>
<dbReference type="Pfam" id="PF13450">
    <property type="entry name" value="NAD_binding_8"/>
    <property type="match status" value="1"/>
</dbReference>
<accession>A0A9P4IAG6</accession>
<organism evidence="6 7">
    <name type="scientific">Rhizodiscina lignyota</name>
    <dbReference type="NCBI Taxonomy" id="1504668"/>
    <lineage>
        <taxon>Eukaryota</taxon>
        <taxon>Fungi</taxon>
        <taxon>Dikarya</taxon>
        <taxon>Ascomycota</taxon>
        <taxon>Pezizomycotina</taxon>
        <taxon>Dothideomycetes</taxon>
        <taxon>Pleosporomycetidae</taxon>
        <taxon>Aulographales</taxon>
        <taxon>Rhizodiscinaceae</taxon>
        <taxon>Rhizodiscina</taxon>
    </lineage>
</organism>
<comment type="similarity">
    <text evidence="1">Belongs to the FMO family.</text>
</comment>
<dbReference type="GO" id="GO:0050661">
    <property type="term" value="F:NADP binding"/>
    <property type="evidence" value="ECO:0007669"/>
    <property type="project" value="InterPro"/>
</dbReference>
<gene>
    <name evidence="6" type="ORF">NA57DRAFT_76784</name>
</gene>
<keyword evidence="2" id="KW-0285">Flavoprotein</keyword>
<dbReference type="InterPro" id="IPR050346">
    <property type="entry name" value="FMO-like"/>
</dbReference>
<comment type="caution">
    <text evidence="6">The sequence shown here is derived from an EMBL/GenBank/DDBJ whole genome shotgun (WGS) entry which is preliminary data.</text>
</comment>
<dbReference type="AlphaFoldDB" id="A0A9P4IAG6"/>
<dbReference type="OrthoDB" id="66881at2759"/>
<protein>
    <submittedName>
        <fullName evidence="6">Dimethylaniline monooxygenase</fullName>
    </submittedName>
</protein>
<keyword evidence="5" id="KW-0560">Oxidoreductase</keyword>
<dbReference type="GO" id="GO:0004499">
    <property type="term" value="F:N,N-dimethylaniline monooxygenase activity"/>
    <property type="evidence" value="ECO:0007669"/>
    <property type="project" value="InterPro"/>
</dbReference>
<dbReference type="InterPro" id="IPR036188">
    <property type="entry name" value="FAD/NAD-bd_sf"/>
</dbReference>
<proteinExistence type="inferred from homology"/>